<evidence type="ECO:0000313" key="2">
    <source>
        <dbReference type="EMBL" id="GAI70373.1"/>
    </source>
</evidence>
<feature type="region of interest" description="Disordered" evidence="1">
    <location>
        <begin position="1"/>
        <end position="61"/>
    </location>
</feature>
<reference evidence="2" key="1">
    <citation type="journal article" date="2014" name="Front. Microbiol.">
        <title>High frequency of phylogenetically diverse reductive dehalogenase-homologous genes in deep subseafloor sedimentary metagenomes.</title>
        <authorList>
            <person name="Kawai M."/>
            <person name="Futagami T."/>
            <person name="Toyoda A."/>
            <person name="Takaki Y."/>
            <person name="Nishi S."/>
            <person name="Hori S."/>
            <person name="Arai W."/>
            <person name="Tsubouchi T."/>
            <person name="Morono Y."/>
            <person name="Uchiyama I."/>
            <person name="Ito T."/>
            <person name="Fujiyama A."/>
            <person name="Inagaki F."/>
            <person name="Takami H."/>
        </authorList>
    </citation>
    <scope>NUCLEOTIDE SEQUENCE</scope>
    <source>
        <strain evidence="2">Expedition CK06-06</strain>
    </source>
</reference>
<comment type="caution">
    <text evidence="2">The sequence shown here is derived from an EMBL/GenBank/DDBJ whole genome shotgun (WGS) entry which is preliminary data.</text>
</comment>
<dbReference type="AlphaFoldDB" id="X1QQ41"/>
<organism evidence="2">
    <name type="scientific">marine sediment metagenome</name>
    <dbReference type="NCBI Taxonomy" id="412755"/>
    <lineage>
        <taxon>unclassified sequences</taxon>
        <taxon>metagenomes</taxon>
        <taxon>ecological metagenomes</taxon>
    </lineage>
</organism>
<accession>X1QQ41</accession>
<name>X1QQ41_9ZZZZ</name>
<sequence length="61" mass="6637">MVPCVEGHHAPARPRAVPRRDNKQVREAHQPPPQPYAGAQSGPPDQPTRGSGAPQARIRKK</sequence>
<feature type="compositionally biased region" description="Basic and acidic residues" evidence="1">
    <location>
        <begin position="18"/>
        <end position="29"/>
    </location>
</feature>
<gene>
    <name evidence="2" type="ORF">S12H4_03159</name>
</gene>
<proteinExistence type="predicted"/>
<evidence type="ECO:0000256" key="1">
    <source>
        <dbReference type="SAM" id="MobiDB-lite"/>
    </source>
</evidence>
<dbReference type="EMBL" id="BARW01000860">
    <property type="protein sequence ID" value="GAI70373.1"/>
    <property type="molecule type" value="Genomic_DNA"/>
</dbReference>
<protein>
    <submittedName>
        <fullName evidence="2">Uncharacterized protein</fullName>
    </submittedName>
</protein>